<dbReference type="Gene3D" id="3.30.470.20">
    <property type="entry name" value="ATP-grasp fold, B domain"/>
    <property type="match status" value="1"/>
</dbReference>
<dbReference type="Proteomes" id="UP000564644">
    <property type="component" value="Unassembled WGS sequence"/>
</dbReference>
<dbReference type="SUPFAM" id="SSF56059">
    <property type="entry name" value="Glutathione synthetase ATP-binding domain-like"/>
    <property type="match status" value="1"/>
</dbReference>
<dbReference type="Pfam" id="PF14398">
    <property type="entry name" value="ATPgrasp_YheCD"/>
    <property type="match status" value="1"/>
</dbReference>
<dbReference type="RefSeq" id="WP_185131455.1">
    <property type="nucleotide sequence ID" value="NZ_JACJVO010000031.1"/>
</dbReference>
<gene>
    <name evidence="1" type="ORF">H7C18_22980</name>
</gene>
<comment type="caution">
    <text evidence="1">The sequence shown here is derived from an EMBL/GenBank/DDBJ whole genome shotgun (WGS) entry which is preliminary data.</text>
</comment>
<accession>A0A7X0VXT2</accession>
<name>A0A7X0VXT2_9BACL</name>
<dbReference type="EMBL" id="JACJVO010000031">
    <property type="protein sequence ID" value="MBB6733792.1"/>
    <property type="molecule type" value="Genomic_DNA"/>
</dbReference>
<evidence type="ECO:0000313" key="2">
    <source>
        <dbReference type="Proteomes" id="UP000564644"/>
    </source>
</evidence>
<dbReference type="InterPro" id="IPR026838">
    <property type="entry name" value="YheC/D"/>
</dbReference>
<proteinExistence type="predicted"/>
<protein>
    <submittedName>
        <fullName evidence="1">YheC/YheD family protein</fullName>
    </submittedName>
</protein>
<sequence>MSRSTMSSKWRKTKVLTGSRRLARHVPRTEKLNERVLGSMLRRYGMIYIKPIAGSLGVGVMKVERIGAQVRIHAGTRKTRHASSREAYRWILRHKRKGTYLAQKGIRTLRHRGRPVDFRVVVQRNYDKGRAWEITGMLARVAHPRKAVTNASQGGRIHPVPRLLAGTVGRSAAGTLLRRFRGLARTTAGAFGRAFPAMNELGLDIAVDRKLRCWILEVNTRPDLRPFSLLPDRAVLKRMLKLARGYGRTVRHPYKTDAKRG</sequence>
<keyword evidence="2" id="KW-1185">Reference proteome</keyword>
<evidence type="ECO:0000313" key="1">
    <source>
        <dbReference type="EMBL" id="MBB6733792.1"/>
    </source>
</evidence>
<dbReference type="AlphaFoldDB" id="A0A7X0VXT2"/>
<reference evidence="1 2" key="1">
    <citation type="submission" date="2020-08" db="EMBL/GenBank/DDBJ databases">
        <title>Cohnella phylogeny.</title>
        <authorList>
            <person name="Dunlap C."/>
        </authorList>
    </citation>
    <scope>NUCLEOTIDE SEQUENCE [LARGE SCALE GENOMIC DNA]</scope>
    <source>
        <strain evidence="1 2">CBP 2801</strain>
    </source>
</reference>
<organism evidence="1 2">
    <name type="scientific">Cohnella zeiphila</name>
    <dbReference type="NCBI Taxonomy" id="2761120"/>
    <lineage>
        <taxon>Bacteria</taxon>
        <taxon>Bacillati</taxon>
        <taxon>Bacillota</taxon>
        <taxon>Bacilli</taxon>
        <taxon>Bacillales</taxon>
        <taxon>Paenibacillaceae</taxon>
        <taxon>Cohnella</taxon>
    </lineage>
</organism>